<protein>
    <submittedName>
        <fullName evidence="1">Sucrose-phosphate synthase</fullName>
        <ecNumber evidence="1">2.4.1.14</ecNumber>
    </submittedName>
</protein>
<accession>A0A2G9H5C7</accession>
<keyword evidence="1" id="KW-0808">Transferase</keyword>
<dbReference type="Proteomes" id="UP000231279">
    <property type="component" value="Unassembled WGS sequence"/>
</dbReference>
<dbReference type="GO" id="GO:0046524">
    <property type="term" value="F:sucrose-phosphate synthase activity"/>
    <property type="evidence" value="ECO:0007669"/>
    <property type="project" value="UniProtKB-EC"/>
</dbReference>
<evidence type="ECO:0000313" key="2">
    <source>
        <dbReference type="Proteomes" id="UP000231279"/>
    </source>
</evidence>
<proteinExistence type="predicted"/>
<reference evidence="2" key="1">
    <citation type="journal article" date="2018" name="Gigascience">
        <title>Genome assembly of the Pink Ipe (Handroanthus impetiginosus, Bignoniaceae), a highly valued, ecologically keystone Neotropical timber forest tree.</title>
        <authorList>
            <person name="Silva-Junior O.B."/>
            <person name="Grattapaglia D."/>
            <person name="Novaes E."/>
            <person name="Collevatti R.G."/>
        </authorList>
    </citation>
    <scope>NUCLEOTIDE SEQUENCE [LARGE SCALE GENOMIC DNA]</scope>
    <source>
        <strain evidence="2">cv. UFG-1</strain>
    </source>
</reference>
<dbReference type="EMBL" id="NKXS01002635">
    <property type="protein sequence ID" value="PIN12722.1"/>
    <property type="molecule type" value="Genomic_DNA"/>
</dbReference>
<gene>
    <name evidence="1" type="ORF">CDL12_14664</name>
</gene>
<name>A0A2G9H5C7_9LAMI</name>
<evidence type="ECO:0000313" key="1">
    <source>
        <dbReference type="EMBL" id="PIN12722.1"/>
    </source>
</evidence>
<dbReference type="OrthoDB" id="1731298at2759"/>
<sequence>MRIQALRCHVIYCQNGSKINVIPGISLPSSQIASDCFMIVECYVFNLG</sequence>
<keyword evidence="2" id="KW-1185">Reference proteome</keyword>
<keyword evidence="1" id="KW-0328">Glycosyltransferase</keyword>
<comment type="caution">
    <text evidence="1">The sequence shown here is derived from an EMBL/GenBank/DDBJ whole genome shotgun (WGS) entry which is preliminary data.</text>
</comment>
<dbReference type="EC" id="2.4.1.14" evidence="1"/>
<dbReference type="AlphaFoldDB" id="A0A2G9H5C7"/>
<organism evidence="1 2">
    <name type="scientific">Handroanthus impetiginosus</name>
    <dbReference type="NCBI Taxonomy" id="429701"/>
    <lineage>
        <taxon>Eukaryota</taxon>
        <taxon>Viridiplantae</taxon>
        <taxon>Streptophyta</taxon>
        <taxon>Embryophyta</taxon>
        <taxon>Tracheophyta</taxon>
        <taxon>Spermatophyta</taxon>
        <taxon>Magnoliopsida</taxon>
        <taxon>eudicotyledons</taxon>
        <taxon>Gunneridae</taxon>
        <taxon>Pentapetalae</taxon>
        <taxon>asterids</taxon>
        <taxon>lamiids</taxon>
        <taxon>Lamiales</taxon>
        <taxon>Bignoniaceae</taxon>
        <taxon>Crescentiina</taxon>
        <taxon>Tabebuia alliance</taxon>
        <taxon>Handroanthus</taxon>
    </lineage>
</organism>